<evidence type="ECO:0000256" key="6">
    <source>
        <dbReference type="ARBA" id="ARBA00022840"/>
    </source>
</evidence>
<dbReference type="GO" id="GO:0005737">
    <property type="term" value="C:cytoplasm"/>
    <property type="evidence" value="ECO:0007669"/>
    <property type="project" value="UniProtKB-SubCell"/>
</dbReference>
<dbReference type="EMBL" id="CACSIO010000001">
    <property type="protein sequence ID" value="CAA0083822.1"/>
    <property type="molecule type" value="Genomic_DNA"/>
</dbReference>
<evidence type="ECO:0000256" key="4">
    <source>
        <dbReference type="ARBA" id="ARBA00022618"/>
    </source>
</evidence>
<dbReference type="GO" id="GO:0000287">
    <property type="term" value="F:magnesium ion binding"/>
    <property type="evidence" value="ECO:0007669"/>
    <property type="project" value="UniProtKB-UniRule"/>
</dbReference>
<keyword evidence="8 11" id="KW-0573">Peptidoglycan synthesis</keyword>
<organism evidence="16 17">
    <name type="scientific">BD1-7 clade bacterium</name>
    <dbReference type="NCBI Taxonomy" id="2029982"/>
    <lineage>
        <taxon>Bacteria</taxon>
        <taxon>Pseudomonadati</taxon>
        <taxon>Pseudomonadota</taxon>
        <taxon>Gammaproteobacteria</taxon>
        <taxon>Cellvibrionales</taxon>
        <taxon>Spongiibacteraceae</taxon>
        <taxon>BD1-7 clade</taxon>
    </lineage>
</organism>
<dbReference type="Pfam" id="PF02875">
    <property type="entry name" value="Mur_ligase_C"/>
    <property type="match status" value="1"/>
</dbReference>
<keyword evidence="5 11" id="KW-0547">Nucleotide-binding</keyword>
<comment type="function">
    <text evidence="11">Catalyzes the addition of meso-diaminopimelic acid to the nucleotide precursor UDP-N-acetylmuramoyl-L-alanyl-D-glutamate (UMAG) in the biosynthesis of bacterial cell-wall peptidoglycan.</text>
</comment>
<evidence type="ECO:0000256" key="7">
    <source>
        <dbReference type="ARBA" id="ARBA00022960"/>
    </source>
</evidence>
<comment type="pathway">
    <text evidence="11 12">Cell wall biogenesis; peptidoglycan biosynthesis.</text>
</comment>
<dbReference type="NCBIfam" id="TIGR01085">
    <property type="entry name" value="murE"/>
    <property type="match status" value="1"/>
</dbReference>
<feature type="binding site" evidence="11">
    <location>
        <begin position="114"/>
        <end position="120"/>
    </location>
    <ligand>
        <name>ATP</name>
        <dbReference type="ChEBI" id="CHEBI:30616"/>
    </ligand>
</feature>
<reference evidence="16 17" key="1">
    <citation type="submission" date="2019-11" db="EMBL/GenBank/DDBJ databases">
        <authorList>
            <person name="Holert J."/>
        </authorList>
    </citation>
    <scope>NUCLEOTIDE SEQUENCE [LARGE SCALE GENOMIC DNA]</scope>
    <source>
        <strain evidence="16">SB11_3</strain>
    </source>
</reference>
<dbReference type="InterPro" id="IPR013221">
    <property type="entry name" value="Mur_ligase_cen"/>
</dbReference>
<feature type="binding site" evidence="11">
    <location>
        <position position="385"/>
    </location>
    <ligand>
        <name>meso-2,6-diaminopimelate</name>
        <dbReference type="ChEBI" id="CHEBI:57791"/>
    </ligand>
</feature>
<comment type="PTM">
    <text evidence="11">Carboxylation is probably crucial for Mg(2+) binding and, consequently, for the gamma-phosphate positioning of ATP.</text>
</comment>
<feature type="binding site" evidence="11">
    <location>
        <begin position="156"/>
        <end position="157"/>
    </location>
    <ligand>
        <name>UDP-N-acetyl-alpha-D-muramoyl-L-alanyl-D-glutamate</name>
        <dbReference type="ChEBI" id="CHEBI:83900"/>
    </ligand>
</feature>
<keyword evidence="3 11" id="KW-0436">Ligase</keyword>
<evidence type="ECO:0000256" key="3">
    <source>
        <dbReference type="ARBA" id="ARBA00022598"/>
    </source>
</evidence>
<dbReference type="Pfam" id="PF01225">
    <property type="entry name" value="Mur_ligase"/>
    <property type="match status" value="1"/>
</dbReference>
<evidence type="ECO:0000256" key="5">
    <source>
        <dbReference type="ARBA" id="ARBA00022741"/>
    </source>
</evidence>
<dbReference type="GO" id="GO:0071555">
    <property type="term" value="P:cell wall organization"/>
    <property type="evidence" value="ECO:0007669"/>
    <property type="project" value="UniProtKB-KW"/>
</dbReference>
<feature type="domain" description="Mur ligase central" evidence="15">
    <location>
        <begin position="112"/>
        <end position="313"/>
    </location>
</feature>
<dbReference type="SUPFAM" id="SSF63418">
    <property type="entry name" value="MurE/MurF N-terminal domain"/>
    <property type="match status" value="1"/>
</dbReference>
<evidence type="ECO:0000256" key="12">
    <source>
        <dbReference type="RuleBase" id="RU004135"/>
    </source>
</evidence>
<dbReference type="Gene3D" id="3.40.1390.10">
    <property type="entry name" value="MurE/MurF, N-terminal domain"/>
    <property type="match status" value="1"/>
</dbReference>
<dbReference type="InterPro" id="IPR018109">
    <property type="entry name" value="Folylpolyglutamate_synth_CS"/>
</dbReference>
<dbReference type="AlphaFoldDB" id="A0A5S9N2B9"/>
<dbReference type="InterPro" id="IPR036565">
    <property type="entry name" value="Mur-like_cat_sf"/>
</dbReference>
<evidence type="ECO:0000313" key="16">
    <source>
        <dbReference type="EMBL" id="CAA0083822.1"/>
    </source>
</evidence>
<dbReference type="Gene3D" id="3.90.190.20">
    <property type="entry name" value="Mur ligase, C-terminal domain"/>
    <property type="match status" value="1"/>
</dbReference>
<dbReference type="PROSITE" id="PS01011">
    <property type="entry name" value="FOLYLPOLYGLU_SYNT_1"/>
    <property type="match status" value="1"/>
</dbReference>
<dbReference type="OrthoDB" id="9800958at2"/>
<evidence type="ECO:0000256" key="9">
    <source>
        <dbReference type="ARBA" id="ARBA00023306"/>
    </source>
</evidence>
<evidence type="ECO:0000256" key="8">
    <source>
        <dbReference type="ARBA" id="ARBA00022984"/>
    </source>
</evidence>
<comment type="cofactor">
    <cofactor evidence="11">
        <name>Mg(2+)</name>
        <dbReference type="ChEBI" id="CHEBI:18420"/>
    </cofactor>
</comment>
<evidence type="ECO:0000259" key="13">
    <source>
        <dbReference type="Pfam" id="PF01225"/>
    </source>
</evidence>
<feature type="short sequence motif" description="Meso-diaminopimelate recognition motif" evidence="11">
    <location>
        <begin position="409"/>
        <end position="412"/>
    </location>
</feature>
<dbReference type="NCBIfam" id="NF001124">
    <property type="entry name" value="PRK00139.1-2"/>
    <property type="match status" value="1"/>
</dbReference>
<dbReference type="InterPro" id="IPR036615">
    <property type="entry name" value="Mur_ligase_C_dom_sf"/>
</dbReference>
<dbReference type="Proteomes" id="UP000441399">
    <property type="component" value="Unassembled WGS sequence"/>
</dbReference>
<keyword evidence="10 11" id="KW-0961">Cell wall biogenesis/degradation</keyword>
<evidence type="ECO:0000256" key="1">
    <source>
        <dbReference type="ARBA" id="ARBA00005898"/>
    </source>
</evidence>
<dbReference type="InterPro" id="IPR000713">
    <property type="entry name" value="Mur_ligase_N"/>
</dbReference>
<keyword evidence="7 11" id="KW-0133">Cell shape</keyword>
<feature type="binding site" evidence="11">
    <location>
        <position position="189"/>
    </location>
    <ligand>
        <name>UDP-N-acetyl-alpha-D-muramoyl-L-alanyl-D-glutamate</name>
        <dbReference type="ChEBI" id="CHEBI:83900"/>
    </ligand>
</feature>
<feature type="binding site" evidence="11">
    <location>
        <begin position="409"/>
        <end position="412"/>
    </location>
    <ligand>
        <name>meso-2,6-diaminopimelate</name>
        <dbReference type="ChEBI" id="CHEBI:57791"/>
    </ligand>
</feature>
<proteinExistence type="inferred from homology"/>
<evidence type="ECO:0000259" key="14">
    <source>
        <dbReference type="Pfam" id="PF02875"/>
    </source>
</evidence>
<dbReference type="GO" id="GO:0051301">
    <property type="term" value="P:cell division"/>
    <property type="evidence" value="ECO:0007669"/>
    <property type="project" value="UniProtKB-KW"/>
</dbReference>
<dbReference type="GO" id="GO:0005524">
    <property type="term" value="F:ATP binding"/>
    <property type="evidence" value="ECO:0007669"/>
    <property type="project" value="UniProtKB-UniRule"/>
</dbReference>
<feature type="binding site" evidence="11">
    <location>
        <position position="463"/>
    </location>
    <ligand>
        <name>meso-2,6-diaminopimelate</name>
        <dbReference type="ChEBI" id="CHEBI:57791"/>
    </ligand>
</feature>
<comment type="similarity">
    <text evidence="1 11">Belongs to the MurCDEF family. MurE subfamily.</text>
</comment>
<comment type="catalytic activity">
    <reaction evidence="11">
        <text>UDP-N-acetyl-alpha-D-muramoyl-L-alanyl-D-glutamate + meso-2,6-diaminopimelate + ATP = UDP-N-acetyl-alpha-D-muramoyl-L-alanyl-gamma-D-glutamyl-meso-2,6-diaminopimelate + ADP + phosphate + H(+)</text>
        <dbReference type="Rhea" id="RHEA:23676"/>
        <dbReference type="ChEBI" id="CHEBI:15378"/>
        <dbReference type="ChEBI" id="CHEBI:30616"/>
        <dbReference type="ChEBI" id="CHEBI:43474"/>
        <dbReference type="ChEBI" id="CHEBI:57791"/>
        <dbReference type="ChEBI" id="CHEBI:83900"/>
        <dbReference type="ChEBI" id="CHEBI:83905"/>
        <dbReference type="ChEBI" id="CHEBI:456216"/>
        <dbReference type="EC" id="6.3.2.13"/>
    </reaction>
</comment>
<dbReference type="GO" id="GO:0004326">
    <property type="term" value="F:tetrahydrofolylpolyglutamate synthase activity"/>
    <property type="evidence" value="ECO:0007669"/>
    <property type="project" value="InterPro"/>
</dbReference>
<sequence>MKAMPLSQLVELSNLTYDPEVRGLELDSRKVGAGDLFVALKGAQSDGHDYISQAVNAGAVAVVAERPVESLEPVSVPKDVPYIVLADLRKRLGAIAQRFYWSDVDAMPVIGVTGTNGKTSVSNYVAQLLRLLGQKTGEIGTLGVNVGNGWEATGNTTPDVLATHQYLRSMKDAGCRYAVMEISSHALDQGRVDGVNVVAGVYTNLSHDHLDYHKTIDAYREAKARMFSMPSLQVALINDDDDSGHSMAESCPSSVDVVRYSLVNRGADVRVSDLNFVGGRYRGCIHVGELDLPFSARLSGRFNISNMLAAVMTVYRLGFDLDETVALVEQLEPVRGRMESVNNDSGAHVVVDYAHTPDALEKALGALRTETLGRLLLVFGCGGDRDSTKRPAMGRIAEAWADFTWITSDNPRGEDPQAICADIATGFEYDDFSIVVDRKQAIIQAIGELEQGDTLLIAGKGHETYQVCGDTTVAFDDVFEARQALEHAGGVSC</sequence>
<evidence type="ECO:0000256" key="2">
    <source>
        <dbReference type="ARBA" id="ARBA00022490"/>
    </source>
</evidence>
<accession>A0A5S9N2B9</accession>
<feature type="domain" description="Mur ligase N-terminal catalytic" evidence="13">
    <location>
        <begin position="21"/>
        <end position="100"/>
    </location>
</feature>
<dbReference type="UniPathway" id="UPA00219"/>
<comment type="caution">
    <text evidence="11">Lacks conserved residue(s) required for the propagation of feature annotation.</text>
</comment>
<dbReference type="GO" id="GO:0008765">
    <property type="term" value="F:UDP-N-acetylmuramoylalanyl-D-glutamate-2,6-diaminopimelate ligase activity"/>
    <property type="evidence" value="ECO:0007669"/>
    <property type="project" value="UniProtKB-UniRule"/>
</dbReference>
<dbReference type="InterPro" id="IPR005761">
    <property type="entry name" value="UDP-N-AcMur-Glu-dNH2Pim_ligase"/>
</dbReference>
<feature type="binding site" evidence="11">
    <location>
        <position position="28"/>
    </location>
    <ligand>
        <name>UDP-N-acetyl-alpha-D-muramoyl-L-alanyl-D-glutamate</name>
        <dbReference type="ChEBI" id="CHEBI:83900"/>
    </ligand>
</feature>
<evidence type="ECO:0000259" key="15">
    <source>
        <dbReference type="Pfam" id="PF08245"/>
    </source>
</evidence>
<feature type="binding site" evidence="11">
    <location>
        <position position="191"/>
    </location>
    <ligand>
        <name>UDP-N-acetyl-alpha-D-muramoyl-L-alanyl-D-glutamate</name>
        <dbReference type="ChEBI" id="CHEBI:83900"/>
    </ligand>
</feature>
<feature type="binding site" evidence="11">
    <location>
        <position position="155"/>
    </location>
    <ligand>
        <name>UDP-N-acetyl-alpha-D-muramoyl-L-alanyl-D-glutamate</name>
        <dbReference type="ChEBI" id="CHEBI:83900"/>
    </ligand>
</feature>
<name>A0A5S9N2B9_9GAMM</name>
<feature type="binding site" evidence="11">
    <location>
        <position position="26"/>
    </location>
    <ligand>
        <name>UDP-N-acetyl-alpha-D-muramoyl-L-alanyl-D-glutamate</name>
        <dbReference type="ChEBI" id="CHEBI:83900"/>
    </ligand>
</feature>
<keyword evidence="11" id="KW-0460">Magnesium</keyword>
<dbReference type="SUPFAM" id="SSF53244">
    <property type="entry name" value="MurD-like peptide ligases, peptide-binding domain"/>
    <property type="match status" value="1"/>
</dbReference>
<comment type="subcellular location">
    <subcellularLocation>
        <location evidence="11 12">Cytoplasm</location>
    </subcellularLocation>
</comment>
<keyword evidence="9 11" id="KW-0131">Cell cycle</keyword>
<dbReference type="Gene3D" id="3.40.1190.10">
    <property type="entry name" value="Mur-like, catalytic domain"/>
    <property type="match status" value="1"/>
</dbReference>
<dbReference type="HAMAP" id="MF_00208">
    <property type="entry name" value="MurE"/>
    <property type="match status" value="1"/>
</dbReference>
<feature type="binding site" evidence="11">
    <location>
        <position position="459"/>
    </location>
    <ligand>
        <name>meso-2,6-diaminopimelate</name>
        <dbReference type="ChEBI" id="CHEBI:57791"/>
    </ligand>
</feature>
<dbReference type="SUPFAM" id="SSF53623">
    <property type="entry name" value="MurD-like peptide ligases, catalytic domain"/>
    <property type="match status" value="1"/>
</dbReference>
<dbReference type="GO" id="GO:0008360">
    <property type="term" value="P:regulation of cell shape"/>
    <property type="evidence" value="ECO:0007669"/>
    <property type="project" value="UniProtKB-KW"/>
</dbReference>
<keyword evidence="2 11" id="KW-0963">Cytoplasm</keyword>
<feature type="domain" description="Mur ligase C-terminal" evidence="14">
    <location>
        <begin position="336"/>
        <end position="461"/>
    </location>
</feature>
<protein>
    <recommendedName>
        <fullName evidence="11">UDP-N-acetylmuramoyl-L-alanyl-D-glutamate--2,6-diaminopimelate ligase</fullName>
        <ecNumber evidence="11">6.3.2.13</ecNumber>
    </recommendedName>
    <alternativeName>
        <fullName evidence="11">Meso-A2pm-adding enzyme</fullName>
    </alternativeName>
    <alternativeName>
        <fullName evidence="11">Meso-diaminopimelate-adding enzyme</fullName>
    </alternativeName>
    <alternativeName>
        <fullName evidence="11">UDP-MurNAc-L-Ala-D-Glu:meso-diaminopimelate ligase</fullName>
    </alternativeName>
    <alternativeName>
        <fullName evidence="11">UDP-MurNAc-tripeptide synthetase</fullName>
    </alternativeName>
    <alternativeName>
        <fullName evidence="11">UDP-N-acetylmuramyl-tripeptide synthetase</fullName>
    </alternativeName>
</protein>
<dbReference type="Pfam" id="PF08245">
    <property type="entry name" value="Mur_ligase_M"/>
    <property type="match status" value="1"/>
</dbReference>
<dbReference type="EC" id="6.3.2.13" evidence="11"/>
<dbReference type="PANTHER" id="PTHR23135">
    <property type="entry name" value="MUR LIGASE FAMILY MEMBER"/>
    <property type="match status" value="1"/>
</dbReference>
<dbReference type="InterPro" id="IPR035911">
    <property type="entry name" value="MurE/MurF_N"/>
</dbReference>
<feature type="binding site" evidence="11">
    <location>
        <position position="183"/>
    </location>
    <ligand>
        <name>UDP-N-acetyl-alpha-D-muramoyl-L-alanyl-D-glutamate</name>
        <dbReference type="ChEBI" id="CHEBI:83900"/>
    </ligand>
</feature>
<keyword evidence="6 11" id="KW-0067">ATP-binding</keyword>
<gene>
    <name evidence="11 16" type="primary">murE</name>
    <name evidence="16" type="ORF">OPDIPICF_00582</name>
</gene>
<dbReference type="InterPro" id="IPR004101">
    <property type="entry name" value="Mur_ligase_C"/>
</dbReference>
<dbReference type="PANTHER" id="PTHR23135:SF4">
    <property type="entry name" value="UDP-N-ACETYLMURAMOYL-L-ALANYL-D-GLUTAMATE--2,6-DIAMINOPIMELATE LIGASE MURE HOMOLOG, CHLOROPLASTIC"/>
    <property type="match status" value="1"/>
</dbReference>
<evidence type="ECO:0000256" key="10">
    <source>
        <dbReference type="ARBA" id="ARBA00023316"/>
    </source>
</evidence>
<keyword evidence="4 11" id="KW-0132">Cell division</keyword>
<feature type="modified residue" description="N6-carboxylysine" evidence="11">
    <location>
        <position position="223"/>
    </location>
</feature>
<evidence type="ECO:0000313" key="17">
    <source>
        <dbReference type="Proteomes" id="UP000441399"/>
    </source>
</evidence>
<dbReference type="NCBIfam" id="NF001126">
    <property type="entry name" value="PRK00139.1-4"/>
    <property type="match status" value="1"/>
</dbReference>
<keyword evidence="17" id="KW-1185">Reference proteome</keyword>
<dbReference type="GO" id="GO:0009252">
    <property type="term" value="P:peptidoglycan biosynthetic process"/>
    <property type="evidence" value="ECO:0007669"/>
    <property type="project" value="UniProtKB-UniRule"/>
</dbReference>
<evidence type="ECO:0000256" key="11">
    <source>
        <dbReference type="HAMAP-Rule" id="MF_00208"/>
    </source>
</evidence>